<name>A0A0N1IQ73_PAPMA</name>
<dbReference type="PANTHER" id="PTHR24379:SF127">
    <property type="entry name" value="BLOODY FINGERS-RELATED"/>
    <property type="match status" value="1"/>
</dbReference>
<dbReference type="Proteomes" id="UP000053240">
    <property type="component" value="Unassembled WGS sequence"/>
</dbReference>
<dbReference type="InParanoid" id="A0A0N1IQ73"/>
<dbReference type="InterPro" id="IPR036236">
    <property type="entry name" value="Znf_C2H2_sf"/>
</dbReference>
<accession>A0A0N1IQ73</accession>
<keyword evidence="1" id="KW-0479">Metal-binding</keyword>
<dbReference type="GO" id="GO:0000977">
    <property type="term" value="F:RNA polymerase II transcription regulatory region sequence-specific DNA binding"/>
    <property type="evidence" value="ECO:0007669"/>
    <property type="project" value="TreeGrafter"/>
</dbReference>
<sequence length="927" mass="108060">MTTASENEDLSENDLESFTLPETVLCVDTICGICYAEFLDEDDLKLHMVQQHTTEDTTSRCCRFCSYIYASLEEYASHIINVHILDLKCCKYCLRVFTITQDVRGHEKKHLSSSSTLELRCSNCKLTFKNTLSLEFHEYSKHSDIKDGVILRDCYSLLSSFLNINAVIYLKSSGDTQEYRCVSCDFLTSDFDYYIQHLERKNCRCLVCDKCCHVFKDMKSLKKHLRANNCNNEVLNLPCKKCLKMFTFNEIEEHTNICNAVKCHSCDAVFDSVKERADHQSEVHPLMFSIKECKYCRQEYVGQEALEKHIKRTHDKKLHLYKYFCVYCDDTIFDHPKKLFSHFFRKHRNLEPFKCKICDKTFRLRKSFTLHIKLNHLSVGNVKFDDKYHVIFEQNNLSTKEISNNHQNTTEKQKTDKTETINKNDLKSTVEQVKDTQKDDVEFVLCPTENESDQFDKEKSRKVKDKTLQGDSEVDLVLCPTDKETDQSEVKKGKRLIKRKRKIKSKDLAECIDLTLDGSEDSDDEPLIIKRRRAKMRVDNIRFPKWLERSKLLKRNREKFTCKICKKYCYTYQNFQHHMTLHKNNLNKKCIKCPKVFKTTEKLNQHITKKHSTSKLTETLKYVLERRKQINCPTEINPITKERKYASELFAKTIKKVNINASDTSVKIKPVIDKLSVRKFIENFTPDSNGINCKGNTIYINNSLTIKPIIAPEKPPLIKLIKSKYNEHVFTKLKQPERFKTKGNVKYEVSIKIADPDAKPKMNFEQREESIAETTAFEDFEDSMDRNIPEVAEEVMLEDTIESKAENEPNDIQNDVSNVLEYKDFHLAHLTSQAPYYKIVKIKDVVKKTINEPQEKQIKLPNGTKLVSVNPLAHLLDGKQINLQTNKYYTPKLVNVGKAVASALLKNAMKRPPKAKKSKKTKIVNEQ</sequence>
<evidence type="ECO:0000256" key="5">
    <source>
        <dbReference type="PROSITE-ProRule" id="PRU00042"/>
    </source>
</evidence>
<dbReference type="PANTHER" id="PTHR24379">
    <property type="entry name" value="KRAB AND ZINC FINGER DOMAIN-CONTAINING"/>
    <property type="match status" value="1"/>
</dbReference>
<gene>
    <name evidence="7" type="ORF">RR48_01781</name>
</gene>
<dbReference type="GO" id="GO:0000981">
    <property type="term" value="F:DNA-binding transcription factor activity, RNA polymerase II-specific"/>
    <property type="evidence" value="ECO:0007669"/>
    <property type="project" value="TreeGrafter"/>
</dbReference>
<feature type="domain" description="C2H2-type" evidence="6">
    <location>
        <begin position="588"/>
        <end position="616"/>
    </location>
</feature>
<dbReference type="SUPFAM" id="SSF57667">
    <property type="entry name" value="beta-beta-alpha zinc fingers"/>
    <property type="match status" value="2"/>
</dbReference>
<protein>
    <submittedName>
        <fullName evidence="7">Zinc finger protein 879</fullName>
    </submittedName>
</protein>
<keyword evidence="8" id="KW-1185">Reference proteome</keyword>
<dbReference type="GO" id="GO:0005634">
    <property type="term" value="C:nucleus"/>
    <property type="evidence" value="ECO:0007669"/>
    <property type="project" value="TreeGrafter"/>
</dbReference>
<dbReference type="AlphaFoldDB" id="A0A0N1IQ73"/>
<dbReference type="PROSITE" id="PS00028">
    <property type="entry name" value="ZINC_FINGER_C2H2_1"/>
    <property type="match status" value="8"/>
</dbReference>
<keyword evidence="3 5" id="KW-0863">Zinc-finger</keyword>
<evidence type="ECO:0000313" key="8">
    <source>
        <dbReference type="Proteomes" id="UP000053240"/>
    </source>
</evidence>
<dbReference type="EMBL" id="KQ459736">
    <property type="protein sequence ID" value="KPJ20213.1"/>
    <property type="molecule type" value="Genomic_DNA"/>
</dbReference>
<evidence type="ECO:0000256" key="2">
    <source>
        <dbReference type="ARBA" id="ARBA00022737"/>
    </source>
</evidence>
<keyword evidence="2" id="KW-0677">Repeat</keyword>
<reference evidence="7 8" key="1">
    <citation type="journal article" date="2015" name="Nat. Commun.">
        <title>Outbred genome sequencing and CRISPR/Cas9 gene editing in butterflies.</title>
        <authorList>
            <person name="Li X."/>
            <person name="Fan D."/>
            <person name="Zhang W."/>
            <person name="Liu G."/>
            <person name="Zhang L."/>
            <person name="Zhao L."/>
            <person name="Fang X."/>
            <person name="Chen L."/>
            <person name="Dong Y."/>
            <person name="Chen Y."/>
            <person name="Ding Y."/>
            <person name="Zhao R."/>
            <person name="Feng M."/>
            <person name="Zhu Y."/>
            <person name="Feng Y."/>
            <person name="Jiang X."/>
            <person name="Zhu D."/>
            <person name="Xiang H."/>
            <person name="Feng X."/>
            <person name="Li S."/>
            <person name="Wang J."/>
            <person name="Zhang G."/>
            <person name="Kronforst M.R."/>
            <person name="Wang W."/>
        </authorList>
    </citation>
    <scope>NUCLEOTIDE SEQUENCE [LARGE SCALE GENOMIC DNA]</scope>
    <source>
        <strain evidence="7">Ya'a_city_454_Pm</strain>
        <tissue evidence="7">Whole body</tissue>
    </source>
</reference>
<dbReference type="Gene3D" id="3.30.160.60">
    <property type="entry name" value="Classic Zinc Finger"/>
    <property type="match status" value="2"/>
</dbReference>
<dbReference type="SMART" id="SM00355">
    <property type="entry name" value="ZnF_C2H2"/>
    <property type="match status" value="12"/>
</dbReference>
<proteinExistence type="predicted"/>
<organism evidence="7 8">
    <name type="scientific">Papilio machaon</name>
    <name type="common">Old World swallowtail butterfly</name>
    <dbReference type="NCBI Taxonomy" id="76193"/>
    <lineage>
        <taxon>Eukaryota</taxon>
        <taxon>Metazoa</taxon>
        <taxon>Ecdysozoa</taxon>
        <taxon>Arthropoda</taxon>
        <taxon>Hexapoda</taxon>
        <taxon>Insecta</taxon>
        <taxon>Pterygota</taxon>
        <taxon>Neoptera</taxon>
        <taxon>Endopterygota</taxon>
        <taxon>Lepidoptera</taxon>
        <taxon>Glossata</taxon>
        <taxon>Ditrysia</taxon>
        <taxon>Papilionoidea</taxon>
        <taxon>Papilionidae</taxon>
        <taxon>Papilioninae</taxon>
        <taxon>Papilio</taxon>
    </lineage>
</organism>
<evidence type="ECO:0000259" key="6">
    <source>
        <dbReference type="PROSITE" id="PS50157"/>
    </source>
</evidence>
<feature type="domain" description="C2H2-type" evidence="6">
    <location>
        <begin position="353"/>
        <end position="376"/>
    </location>
</feature>
<dbReference type="InterPro" id="IPR013087">
    <property type="entry name" value="Znf_C2H2_type"/>
</dbReference>
<dbReference type="PROSITE" id="PS50157">
    <property type="entry name" value="ZINC_FINGER_C2H2_2"/>
    <property type="match status" value="3"/>
</dbReference>
<evidence type="ECO:0000256" key="1">
    <source>
        <dbReference type="ARBA" id="ARBA00022723"/>
    </source>
</evidence>
<feature type="domain" description="C2H2-type" evidence="6">
    <location>
        <begin position="119"/>
        <end position="147"/>
    </location>
</feature>
<evidence type="ECO:0000256" key="4">
    <source>
        <dbReference type="ARBA" id="ARBA00022833"/>
    </source>
</evidence>
<evidence type="ECO:0000313" key="7">
    <source>
        <dbReference type="EMBL" id="KPJ20213.1"/>
    </source>
</evidence>
<dbReference type="GO" id="GO:0008270">
    <property type="term" value="F:zinc ion binding"/>
    <property type="evidence" value="ECO:0007669"/>
    <property type="project" value="UniProtKB-KW"/>
</dbReference>
<keyword evidence="4" id="KW-0862">Zinc</keyword>
<evidence type="ECO:0000256" key="3">
    <source>
        <dbReference type="ARBA" id="ARBA00022771"/>
    </source>
</evidence>